<feature type="transmembrane region" description="Helical" evidence="6">
    <location>
        <begin position="131"/>
        <end position="150"/>
    </location>
</feature>
<feature type="transmembrane region" description="Helical" evidence="6">
    <location>
        <begin position="246"/>
        <end position="265"/>
    </location>
</feature>
<feature type="transmembrane region" description="Helical" evidence="6">
    <location>
        <begin position="217"/>
        <end position="239"/>
    </location>
</feature>
<keyword evidence="3 6" id="KW-1133">Transmembrane helix</keyword>
<dbReference type="InterPro" id="IPR052185">
    <property type="entry name" value="IPC_Synthase-Related"/>
</dbReference>
<feature type="region of interest" description="Disordered" evidence="5">
    <location>
        <begin position="1"/>
        <end position="45"/>
    </location>
</feature>
<sequence>MAVELGDEASRPLAHSHSRDSHSRDSSEAFDPSRPGDDTALDTESRGVGGTRFDAVVRYFSQPRWWLEIVLIWALYQGYSRIRNVGGKDVDRAFANGHSIMSVERFFHIEIEPAINHWVHRNEWVANATAFYYQAFHWYATVAVFLWLLFFHRRDGYRRGSLVLVITTLGALIGFYLVPAAPPRMYGGYVDIMAQTASWGWWSASGTPGPQSLTNEFAAMPSLHCGWALWCGTMIVLYARYRWVKVIGALYPVATAFVVVATANHYILDALVIYVIFAAAMLVVYRPWRSRGTDTSSETALLTAAPSDDAVILTDSETYRAATVRARDAQDS</sequence>
<feature type="transmembrane region" description="Helical" evidence="6">
    <location>
        <begin position="271"/>
        <end position="288"/>
    </location>
</feature>
<keyword evidence="9" id="KW-1185">Reference proteome</keyword>
<evidence type="ECO:0000256" key="5">
    <source>
        <dbReference type="SAM" id="MobiDB-lite"/>
    </source>
</evidence>
<evidence type="ECO:0000256" key="6">
    <source>
        <dbReference type="SAM" id="Phobius"/>
    </source>
</evidence>
<organism evidence="8 9">
    <name type="scientific">Gordonia jinhuaensis</name>
    <dbReference type="NCBI Taxonomy" id="1517702"/>
    <lineage>
        <taxon>Bacteria</taxon>
        <taxon>Bacillati</taxon>
        <taxon>Actinomycetota</taxon>
        <taxon>Actinomycetes</taxon>
        <taxon>Mycobacteriales</taxon>
        <taxon>Gordoniaceae</taxon>
        <taxon>Gordonia</taxon>
    </lineage>
</organism>
<feature type="domain" description="Inositolphosphotransferase Aur1/Ipt1" evidence="7">
    <location>
        <begin position="99"/>
        <end position="281"/>
    </location>
</feature>
<dbReference type="EMBL" id="BMGC01000009">
    <property type="protein sequence ID" value="GGB29867.1"/>
    <property type="molecule type" value="Genomic_DNA"/>
</dbReference>
<name>A0A916T397_9ACTN</name>
<comment type="subcellular location">
    <subcellularLocation>
        <location evidence="1">Membrane</location>
        <topology evidence="1">Multi-pass membrane protein</topology>
    </subcellularLocation>
</comment>
<protein>
    <recommendedName>
        <fullName evidence="7">Inositolphosphotransferase Aur1/Ipt1 domain-containing protein</fullName>
    </recommendedName>
</protein>
<reference evidence="8" key="1">
    <citation type="journal article" date="2014" name="Int. J. Syst. Evol. Microbiol.">
        <title>Complete genome sequence of Corynebacterium casei LMG S-19264T (=DSM 44701T), isolated from a smear-ripened cheese.</title>
        <authorList>
            <consortium name="US DOE Joint Genome Institute (JGI-PGF)"/>
            <person name="Walter F."/>
            <person name="Albersmeier A."/>
            <person name="Kalinowski J."/>
            <person name="Ruckert C."/>
        </authorList>
    </citation>
    <scope>NUCLEOTIDE SEQUENCE</scope>
    <source>
        <strain evidence="8">CGMCC 1.12827</strain>
    </source>
</reference>
<reference evidence="8" key="2">
    <citation type="submission" date="2020-09" db="EMBL/GenBank/DDBJ databases">
        <authorList>
            <person name="Sun Q."/>
            <person name="Zhou Y."/>
        </authorList>
    </citation>
    <scope>NUCLEOTIDE SEQUENCE</scope>
    <source>
        <strain evidence="8">CGMCC 1.12827</strain>
    </source>
</reference>
<feature type="compositionally biased region" description="Basic and acidic residues" evidence="5">
    <location>
        <begin position="17"/>
        <end position="27"/>
    </location>
</feature>
<dbReference type="PANTHER" id="PTHR31310:SF7">
    <property type="entry name" value="PA-PHOSPHATASE RELATED-FAMILY PROTEIN DDB_G0268928"/>
    <property type="match status" value="1"/>
</dbReference>
<gene>
    <name evidence="8" type="ORF">GCM10011489_17590</name>
</gene>
<dbReference type="PANTHER" id="PTHR31310">
    <property type="match status" value="1"/>
</dbReference>
<evidence type="ECO:0000259" key="7">
    <source>
        <dbReference type="Pfam" id="PF14378"/>
    </source>
</evidence>
<evidence type="ECO:0000256" key="2">
    <source>
        <dbReference type="ARBA" id="ARBA00022692"/>
    </source>
</evidence>
<evidence type="ECO:0000256" key="3">
    <source>
        <dbReference type="ARBA" id="ARBA00022989"/>
    </source>
</evidence>
<proteinExistence type="predicted"/>
<keyword evidence="4 6" id="KW-0472">Membrane</keyword>
<dbReference type="Pfam" id="PF14378">
    <property type="entry name" value="PAP2_3"/>
    <property type="match status" value="1"/>
</dbReference>
<dbReference type="GO" id="GO:0016020">
    <property type="term" value="C:membrane"/>
    <property type="evidence" value="ECO:0007669"/>
    <property type="project" value="UniProtKB-SubCell"/>
</dbReference>
<keyword evidence="2 6" id="KW-0812">Transmembrane</keyword>
<evidence type="ECO:0000313" key="9">
    <source>
        <dbReference type="Proteomes" id="UP000621454"/>
    </source>
</evidence>
<dbReference type="Proteomes" id="UP000621454">
    <property type="component" value="Unassembled WGS sequence"/>
</dbReference>
<evidence type="ECO:0000313" key="8">
    <source>
        <dbReference type="EMBL" id="GGB29867.1"/>
    </source>
</evidence>
<feature type="transmembrane region" description="Helical" evidence="6">
    <location>
        <begin position="162"/>
        <end position="181"/>
    </location>
</feature>
<dbReference type="AlphaFoldDB" id="A0A916T397"/>
<evidence type="ECO:0000256" key="4">
    <source>
        <dbReference type="ARBA" id="ARBA00023136"/>
    </source>
</evidence>
<comment type="caution">
    <text evidence="8">The sequence shown here is derived from an EMBL/GenBank/DDBJ whole genome shotgun (WGS) entry which is preliminary data.</text>
</comment>
<dbReference type="CDD" id="cd03386">
    <property type="entry name" value="PAP2_Aur1_like"/>
    <property type="match status" value="1"/>
</dbReference>
<dbReference type="InterPro" id="IPR026841">
    <property type="entry name" value="Aur1/Ipt1"/>
</dbReference>
<accession>A0A916T397</accession>
<evidence type="ECO:0000256" key="1">
    <source>
        <dbReference type="ARBA" id="ARBA00004141"/>
    </source>
</evidence>
<dbReference type="RefSeq" id="WP_229742317.1">
    <property type="nucleotide sequence ID" value="NZ_BMGC01000009.1"/>
</dbReference>